<evidence type="ECO:0000313" key="10">
    <source>
        <dbReference type="Proteomes" id="UP000239047"/>
    </source>
</evidence>
<dbReference type="AlphaFoldDB" id="A0A2S5G8B6"/>
<dbReference type="SUPFAM" id="SSF63520">
    <property type="entry name" value="PTS-regulatory domain, PRD"/>
    <property type="match status" value="2"/>
</dbReference>
<feature type="domain" description="PTS EIIA type-2" evidence="6">
    <location>
        <begin position="492"/>
        <end position="633"/>
    </location>
</feature>
<dbReference type="EMBL" id="PREZ01000007">
    <property type="protein sequence ID" value="PPA69183.1"/>
    <property type="molecule type" value="Genomic_DNA"/>
</dbReference>
<proteinExistence type="predicted"/>
<evidence type="ECO:0000259" key="8">
    <source>
        <dbReference type="PROSITE" id="PS51372"/>
    </source>
</evidence>
<dbReference type="Gene3D" id="1.10.1790.10">
    <property type="entry name" value="PRD domain"/>
    <property type="match status" value="2"/>
</dbReference>
<reference evidence="9 10" key="1">
    <citation type="submission" date="2018-02" db="EMBL/GenBank/DDBJ databases">
        <title>Jeotgalibacillus proteolyticum sp. nov. a protease producing bacterium isolated from ocean sediments of Laizhou Bay.</title>
        <authorList>
            <person name="Li Y."/>
        </authorList>
    </citation>
    <scope>NUCLEOTIDE SEQUENCE [LARGE SCALE GENOMIC DNA]</scope>
    <source>
        <strain evidence="9 10">22-7</strain>
    </source>
</reference>
<dbReference type="GO" id="GO:0008982">
    <property type="term" value="F:protein-N(PI)-phosphohistidine-sugar phosphotransferase activity"/>
    <property type="evidence" value="ECO:0007669"/>
    <property type="project" value="InterPro"/>
</dbReference>
<dbReference type="Pfam" id="PF08279">
    <property type="entry name" value="HTH_11"/>
    <property type="match status" value="1"/>
</dbReference>
<dbReference type="RefSeq" id="WP_104059403.1">
    <property type="nucleotide sequence ID" value="NZ_PREZ01000007.1"/>
</dbReference>
<dbReference type="InterPro" id="IPR002178">
    <property type="entry name" value="PTS_EIIA_type-2_dom"/>
</dbReference>
<evidence type="ECO:0000256" key="1">
    <source>
        <dbReference type="ARBA" id="ARBA00022679"/>
    </source>
</evidence>
<organism evidence="9 10">
    <name type="scientific">Jeotgalibacillus proteolyticus</name>
    <dbReference type="NCBI Taxonomy" id="2082395"/>
    <lineage>
        <taxon>Bacteria</taxon>
        <taxon>Bacillati</taxon>
        <taxon>Bacillota</taxon>
        <taxon>Bacilli</taxon>
        <taxon>Bacillales</taxon>
        <taxon>Caryophanaceae</taxon>
        <taxon>Jeotgalibacillus</taxon>
    </lineage>
</organism>
<feature type="domain" description="PTS EIIB type-2" evidence="7">
    <location>
        <begin position="392"/>
        <end position="482"/>
    </location>
</feature>
<dbReference type="InterPro" id="IPR011608">
    <property type="entry name" value="PRD"/>
</dbReference>
<evidence type="ECO:0000313" key="9">
    <source>
        <dbReference type="EMBL" id="PPA69183.1"/>
    </source>
</evidence>
<dbReference type="PROSITE" id="PS51099">
    <property type="entry name" value="PTS_EIIB_TYPE_2"/>
    <property type="match status" value="1"/>
</dbReference>
<dbReference type="PROSITE" id="PS00372">
    <property type="entry name" value="PTS_EIIA_TYPE_2_HIS"/>
    <property type="match status" value="1"/>
</dbReference>
<dbReference type="InterPro" id="IPR007737">
    <property type="entry name" value="Mga_HTH"/>
</dbReference>
<dbReference type="CDD" id="cd05568">
    <property type="entry name" value="PTS_IIB_bgl_like"/>
    <property type="match status" value="1"/>
</dbReference>
<keyword evidence="1" id="KW-0808">Transferase</keyword>
<evidence type="ECO:0000256" key="4">
    <source>
        <dbReference type="ARBA" id="ARBA00023159"/>
    </source>
</evidence>
<dbReference type="InterPro" id="IPR013011">
    <property type="entry name" value="PTS_EIIB_2"/>
</dbReference>
<dbReference type="InterPro" id="IPR036095">
    <property type="entry name" value="PTS_EIIB-like_sf"/>
</dbReference>
<dbReference type="PROSITE" id="PS51372">
    <property type="entry name" value="PRD_2"/>
    <property type="match status" value="2"/>
</dbReference>
<dbReference type="Pfam" id="PF05043">
    <property type="entry name" value="Mga"/>
    <property type="match status" value="1"/>
</dbReference>
<evidence type="ECO:0000259" key="6">
    <source>
        <dbReference type="PROSITE" id="PS51094"/>
    </source>
</evidence>
<dbReference type="Gene3D" id="3.40.50.2300">
    <property type="match status" value="1"/>
</dbReference>
<dbReference type="InterPro" id="IPR013196">
    <property type="entry name" value="HTH_11"/>
</dbReference>
<dbReference type="PANTHER" id="PTHR30185:SF12">
    <property type="entry name" value="TRANSCRIPTIONAL REGULATOR MANR"/>
    <property type="match status" value="1"/>
</dbReference>
<evidence type="ECO:0000256" key="3">
    <source>
        <dbReference type="ARBA" id="ARBA00023015"/>
    </source>
</evidence>
<name>A0A2S5G8B6_9BACL</name>
<dbReference type="InterPro" id="IPR016152">
    <property type="entry name" value="PTrfase/Anion_transptr"/>
</dbReference>
<dbReference type="InterPro" id="IPR036634">
    <property type="entry name" value="PRD_sf"/>
</dbReference>
<dbReference type="Gene3D" id="3.40.930.10">
    <property type="entry name" value="Mannitol-specific EII, Chain A"/>
    <property type="match status" value="1"/>
</dbReference>
<comment type="caution">
    <text evidence="9">The sequence shown here is derived from an EMBL/GenBank/DDBJ whole genome shotgun (WGS) entry which is preliminary data.</text>
</comment>
<dbReference type="PANTHER" id="PTHR30185">
    <property type="entry name" value="CRYPTIC BETA-GLUCOSIDE BGL OPERON ANTITERMINATOR"/>
    <property type="match status" value="1"/>
</dbReference>
<dbReference type="Pfam" id="PF00359">
    <property type="entry name" value="PTS_EIIA_2"/>
    <property type="match status" value="1"/>
</dbReference>
<keyword evidence="4" id="KW-0010">Activator</keyword>
<protein>
    <submittedName>
        <fullName evidence="9">Uncharacterized protein</fullName>
    </submittedName>
</protein>
<evidence type="ECO:0000256" key="2">
    <source>
        <dbReference type="ARBA" id="ARBA00022737"/>
    </source>
</evidence>
<dbReference type="OrthoDB" id="369398at2"/>
<accession>A0A2S5G8B6</accession>
<dbReference type="CDD" id="cd00211">
    <property type="entry name" value="PTS_IIA_fru"/>
    <property type="match status" value="1"/>
</dbReference>
<dbReference type="GO" id="GO:0006355">
    <property type="term" value="P:regulation of DNA-templated transcription"/>
    <property type="evidence" value="ECO:0007669"/>
    <property type="project" value="InterPro"/>
</dbReference>
<dbReference type="InterPro" id="IPR036388">
    <property type="entry name" value="WH-like_DNA-bd_sf"/>
</dbReference>
<dbReference type="InterPro" id="IPR050661">
    <property type="entry name" value="BglG_antiterminators"/>
</dbReference>
<dbReference type="Gene3D" id="1.10.10.10">
    <property type="entry name" value="Winged helix-like DNA-binding domain superfamily/Winged helix DNA-binding domain"/>
    <property type="match status" value="1"/>
</dbReference>
<feature type="domain" description="PRD" evidence="8">
    <location>
        <begin position="280"/>
        <end position="387"/>
    </location>
</feature>
<feature type="domain" description="PRD" evidence="8">
    <location>
        <begin position="170"/>
        <end position="279"/>
    </location>
</feature>
<keyword evidence="5" id="KW-0804">Transcription</keyword>
<keyword evidence="10" id="KW-1185">Reference proteome</keyword>
<dbReference type="PROSITE" id="PS51094">
    <property type="entry name" value="PTS_EIIA_TYPE_2"/>
    <property type="match status" value="1"/>
</dbReference>
<gene>
    <name evidence="9" type="ORF">C4B60_17930</name>
</gene>
<evidence type="ECO:0000259" key="7">
    <source>
        <dbReference type="PROSITE" id="PS51099"/>
    </source>
</evidence>
<keyword evidence="3" id="KW-0805">Transcription regulation</keyword>
<dbReference type="Proteomes" id="UP000239047">
    <property type="component" value="Unassembled WGS sequence"/>
</dbReference>
<sequence length="638" mass="72997">MNRRQNELLRLLLTERYKVFYSQELAKLLGCSERTIRNDLTLIASELVETADIIRKPGAGIRIEVTEKERLRLIEGLFQVKTGGEEELTMNIAYDLLMSKKPITLKKLTEHYFISRQEVKNEIDRINEWLSYFGLSIKSKQKIGFVLQGSELTKRNALAHLPQLYSLHAEEDPSITRLFPSFEVKAVKNALAKLPEIYADSALERLLVHVLIMTKRTKLGYSIQVTEVEKEAVIKREEYQHAKEVLHELEPVFNLRYPDDEKRYFAWHLLSSKRIMPHKEDQYKTAHIIKMLTFKMTELTSVNFRDDDMLHQGLSTHLQSVIHRIAYGLTVMNPLLKEIKKMYPYLVGMVILALEDLREEYDIVVPEEEAAYIVLHFQAALERRQRVSYEKKKAIVVCHMGIGMARLLQARLEQVESDLEIVGSISYSNLAAYLENEKVDLIISTVEIEFNHIPSVVVSPLLDDKDKERVRKLIRIGKSNGTLAPGESALEHFVDEASVFVKVELDHRYEVIEMLANQLHAQGFVKKEYAHTTLLRERISSTAIGSGVAIPHGNPTGILTSGIAVALLKHPLNWDGEWVSIVFLLAVAGEKEGLMKQLFKELSDISEIPALVQHLTDKEINSGSDFIKRLQLNAVFPE</sequence>
<evidence type="ECO:0000256" key="5">
    <source>
        <dbReference type="ARBA" id="ARBA00023163"/>
    </source>
</evidence>
<dbReference type="SUPFAM" id="SSF52794">
    <property type="entry name" value="PTS system IIB component-like"/>
    <property type="match status" value="1"/>
</dbReference>
<dbReference type="GO" id="GO:0009401">
    <property type="term" value="P:phosphoenolpyruvate-dependent sugar phosphotransferase system"/>
    <property type="evidence" value="ECO:0007669"/>
    <property type="project" value="InterPro"/>
</dbReference>
<keyword evidence="2" id="KW-0677">Repeat</keyword>
<dbReference type="SUPFAM" id="SSF55804">
    <property type="entry name" value="Phoshotransferase/anion transport protein"/>
    <property type="match status" value="1"/>
</dbReference>
<dbReference type="Pfam" id="PF00874">
    <property type="entry name" value="PRD"/>
    <property type="match status" value="2"/>
</dbReference>